<feature type="transmembrane region" description="Helical" evidence="1">
    <location>
        <begin position="70"/>
        <end position="87"/>
    </location>
</feature>
<keyword evidence="1" id="KW-0472">Membrane</keyword>
<accession>A0ABP9G2R0</accession>
<dbReference type="EMBL" id="BAABJI010000004">
    <property type="protein sequence ID" value="GAA4926845.1"/>
    <property type="molecule type" value="Genomic_DNA"/>
</dbReference>
<evidence type="ECO:0000313" key="2">
    <source>
        <dbReference type="EMBL" id="GAA4926845.1"/>
    </source>
</evidence>
<comment type="caution">
    <text evidence="2">The sequence shown here is derived from an EMBL/GenBank/DDBJ whole genome shotgun (WGS) entry which is preliminary data.</text>
</comment>
<reference evidence="3" key="1">
    <citation type="journal article" date="2019" name="Int. J. Syst. Evol. Microbiol.">
        <title>The Global Catalogue of Microorganisms (GCM) 10K type strain sequencing project: providing services to taxonomists for standard genome sequencing and annotation.</title>
        <authorList>
            <consortium name="The Broad Institute Genomics Platform"/>
            <consortium name="The Broad Institute Genome Sequencing Center for Infectious Disease"/>
            <person name="Wu L."/>
            <person name="Ma J."/>
        </authorList>
    </citation>
    <scope>NUCLEOTIDE SEQUENCE [LARGE SCALE GENOMIC DNA]</scope>
    <source>
        <strain evidence="3">JCM 18283</strain>
    </source>
</reference>
<protein>
    <submittedName>
        <fullName evidence="2">Uncharacterized protein</fullName>
    </submittedName>
</protein>
<sequence length="88" mass="10146">MGQFLFEFFFGFLLRDLLVGSVRFIGICVLYFLGAVRQLFQPERKLYSIKELWNADFNKKDPVMIGAEKSGQIIIGLCILGICLFILY</sequence>
<dbReference type="RefSeq" id="WP_345333160.1">
    <property type="nucleotide sequence ID" value="NZ_BAABJI010000004.1"/>
</dbReference>
<feature type="transmembrane region" description="Helical" evidence="1">
    <location>
        <begin position="20"/>
        <end position="40"/>
    </location>
</feature>
<dbReference type="Proteomes" id="UP001501436">
    <property type="component" value="Unassembled WGS sequence"/>
</dbReference>
<organism evidence="2 3">
    <name type="scientific">Mucilaginibacter defluvii</name>
    <dbReference type="NCBI Taxonomy" id="1196019"/>
    <lineage>
        <taxon>Bacteria</taxon>
        <taxon>Pseudomonadati</taxon>
        <taxon>Bacteroidota</taxon>
        <taxon>Sphingobacteriia</taxon>
        <taxon>Sphingobacteriales</taxon>
        <taxon>Sphingobacteriaceae</taxon>
        <taxon>Mucilaginibacter</taxon>
    </lineage>
</organism>
<name>A0ABP9G2R0_9SPHI</name>
<evidence type="ECO:0000313" key="3">
    <source>
        <dbReference type="Proteomes" id="UP001501436"/>
    </source>
</evidence>
<keyword evidence="3" id="KW-1185">Reference proteome</keyword>
<evidence type="ECO:0000256" key="1">
    <source>
        <dbReference type="SAM" id="Phobius"/>
    </source>
</evidence>
<proteinExistence type="predicted"/>
<gene>
    <name evidence="2" type="ORF">GCM10023313_34160</name>
</gene>
<keyword evidence="1" id="KW-0812">Transmembrane</keyword>
<keyword evidence="1" id="KW-1133">Transmembrane helix</keyword>